<keyword evidence="1" id="KW-0732">Signal</keyword>
<name>A0A6A1RIF6_ACIGI</name>
<dbReference type="EMBL" id="JAHWXT010000011">
    <property type="protein sequence ID" value="MCF0266945.1"/>
    <property type="molecule type" value="Genomic_DNA"/>
</dbReference>
<evidence type="ECO:0000313" key="3">
    <source>
        <dbReference type="Proteomes" id="UP000887320"/>
    </source>
</evidence>
<dbReference type="AlphaFoldDB" id="A0A6A1RIF6"/>
<evidence type="ECO:0000256" key="1">
    <source>
        <dbReference type="SAM" id="SignalP"/>
    </source>
</evidence>
<organism evidence="2 3">
    <name type="scientific">Acinetobacter guillouiae</name>
    <name type="common">Acinetobacter genomosp. 11</name>
    <dbReference type="NCBI Taxonomy" id="106649"/>
    <lineage>
        <taxon>Bacteria</taxon>
        <taxon>Pseudomonadati</taxon>
        <taxon>Pseudomonadota</taxon>
        <taxon>Gammaproteobacteria</taxon>
        <taxon>Moraxellales</taxon>
        <taxon>Moraxellaceae</taxon>
        <taxon>Acinetobacter</taxon>
    </lineage>
</organism>
<comment type="caution">
    <text evidence="2">The sequence shown here is derived from an EMBL/GenBank/DDBJ whole genome shotgun (WGS) entry which is preliminary data.</text>
</comment>
<gene>
    <name evidence="2" type="ORF">KW868_21070</name>
</gene>
<feature type="signal peptide" evidence="1">
    <location>
        <begin position="1"/>
        <end position="24"/>
    </location>
</feature>
<protein>
    <submittedName>
        <fullName evidence="2">Cation transporter</fullName>
    </submittedName>
</protein>
<reference evidence="2" key="1">
    <citation type="submission" date="2021-07" db="EMBL/GenBank/DDBJ databases">
        <authorList>
            <person name="Fernandez M."/>
            <person name="Pereira P."/>
            <person name="Torres Tejerizo G.A."/>
            <person name="Gonzalez P."/>
            <person name="Agostini E."/>
        </authorList>
    </citation>
    <scope>NUCLEOTIDE SEQUENCE</scope>
    <source>
        <strain evidence="2">SFC 500-1A</strain>
    </source>
</reference>
<sequence length="158" mass="18070">MKRSSVFITVLLSLFMFQSLWNVAAAFCDHENTALPSQRLISQHFGHHNAPDCTQDQQQHPQLLDVYGIDKPISDQSASKQLSAHQHDVRSNDFLNHINDDHRDHLPSFAHFIVVDDQQQTAQPKFIGYPESRFIGWNNLYQSPDLYLPNPPPLSSPL</sequence>
<evidence type="ECO:0000313" key="2">
    <source>
        <dbReference type="EMBL" id="MCF0266945.1"/>
    </source>
</evidence>
<dbReference type="RefSeq" id="WP_004725380.1">
    <property type="nucleotide sequence ID" value="NZ_BBRY01000007.1"/>
</dbReference>
<proteinExistence type="predicted"/>
<feature type="chain" id="PRO_5041092983" evidence="1">
    <location>
        <begin position="25"/>
        <end position="158"/>
    </location>
</feature>
<accession>A0A6A1RIF6</accession>
<dbReference type="Proteomes" id="UP000887320">
    <property type="component" value="Unassembled WGS sequence"/>
</dbReference>